<sequence length="111" mass="12469">MQFDAQDTEYRRHNPRGRFDVIEVDGRPVGRLIVDRRPGDIRVVDISLLPEARGAGIGGRLLSDLVEEARVSGCIVSIHVEVHNRAARLYSRLGFVVAADLGVYRRMEWSA</sequence>
<feature type="domain" description="N-acetyltransferase" evidence="1">
    <location>
        <begin position="1"/>
        <end position="111"/>
    </location>
</feature>
<accession>A0ABS9H9J3</accession>
<protein>
    <submittedName>
        <fullName evidence="2">GNAT family N-acetyltransferase</fullName>
    </submittedName>
</protein>
<dbReference type="CDD" id="cd04301">
    <property type="entry name" value="NAT_SF"/>
    <property type="match status" value="1"/>
</dbReference>
<evidence type="ECO:0000313" key="2">
    <source>
        <dbReference type="EMBL" id="MCF6376703.1"/>
    </source>
</evidence>
<evidence type="ECO:0000313" key="3">
    <source>
        <dbReference type="Proteomes" id="UP001201161"/>
    </source>
</evidence>
<gene>
    <name evidence="2" type="ORF">L2K70_03725</name>
</gene>
<organism evidence="2 3">
    <name type="scientific">Nocardioides potassii</name>
    <dbReference type="NCBI Taxonomy" id="2911371"/>
    <lineage>
        <taxon>Bacteria</taxon>
        <taxon>Bacillati</taxon>
        <taxon>Actinomycetota</taxon>
        <taxon>Actinomycetes</taxon>
        <taxon>Propionibacteriales</taxon>
        <taxon>Nocardioidaceae</taxon>
        <taxon>Nocardioides</taxon>
    </lineage>
</organism>
<keyword evidence="3" id="KW-1185">Reference proteome</keyword>
<dbReference type="Pfam" id="PF00583">
    <property type="entry name" value="Acetyltransf_1"/>
    <property type="match status" value="1"/>
</dbReference>
<dbReference type="InterPro" id="IPR016181">
    <property type="entry name" value="Acyl_CoA_acyltransferase"/>
</dbReference>
<dbReference type="PROSITE" id="PS51186">
    <property type="entry name" value="GNAT"/>
    <property type="match status" value="1"/>
</dbReference>
<dbReference type="EMBL" id="JAKJHZ010000003">
    <property type="protein sequence ID" value="MCF6376703.1"/>
    <property type="molecule type" value="Genomic_DNA"/>
</dbReference>
<dbReference type="InterPro" id="IPR000182">
    <property type="entry name" value="GNAT_dom"/>
</dbReference>
<reference evidence="2 3" key="1">
    <citation type="submission" date="2022-01" db="EMBL/GenBank/DDBJ databases">
        <title>Nocardioides sp. nov., an actinomycete isolated from mining soil.</title>
        <authorList>
            <person name="Liu L."/>
        </authorList>
    </citation>
    <scope>NUCLEOTIDE SEQUENCE [LARGE SCALE GENOMIC DNA]</scope>
    <source>
        <strain evidence="2 3">KLBMP 9356</strain>
    </source>
</reference>
<evidence type="ECO:0000259" key="1">
    <source>
        <dbReference type="PROSITE" id="PS51186"/>
    </source>
</evidence>
<dbReference type="Proteomes" id="UP001201161">
    <property type="component" value="Unassembled WGS sequence"/>
</dbReference>
<name>A0ABS9H9J3_9ACTN</name>
<dbReference type="Gene3D" id="3.40.630.30">
    <property type="match status" value="1"/>
</dbReference>
<proteinExistence type="predicted"/>
<comment type="caution">
    <text evidence="2">The sequence shown here is derived from an EMBL/GenBank/DDBJ whole genome shotgun (WGS) entry which is preliminary data.</text>
</comment>
<dbReference type="SUPFAM" id="SSF55729">
    <property type="entry name" value="Acyl-CoA N-acyltransferases (Nat)"/>
    <property type="match status" value="1"/>
</dbReference>